<dbReference type="Proteomes" id="UP000316921">
    <property type="component" value="Chromosome"/>
</dbReference>
<gene>
    <name evidence="1" type="ORF">Pla133_34730</name>
</gene>
<dbReference type="Pfam" id="PF13528">
    <property type="entry name" value="Glyco_trans_1_3"/>
    <property type="match status" value="1"/>
</dbReference>
<dbReference type="SUPFAM" id="SSF53756">
    <property type="entry name" value="UDP-Glycosyltransferase/glycogen phosphorylase"/>
    <property type="match status" value="1"/>
</dbReference>
<evidence type="ECO:0000313" key="1">
    <source>
        <dbReference type="EMBL" id="QDU68377.1"/>
    </source>
</evidence>
<dbReference type="EMBL" id="CP036287">
    <property type="protein sequence ID" value="QDU68377.1"/>
    <property type="molecule type" value="Genomic_DNA"/>
</dbReference>
<sequence length="359" mass="39367">MATIFYSMAGEGRGHATRVRTVVEHLRERHRLILLAPGDAYDLLEPAYRGSDVEVVRIPCLRFVYDSRQRVSVGGSVVGALRYVGGLRRLVAELGARMRRERADLLLTDFDPGAPRAAEAVGVPYLALDHQSFMWASDLSFLPTGLRAQARLMVPGLRAMYRRQTHTISSSFFQPDPKPGLRDVTFVGTMLRDGLLEARPSLGEHLVAYCRRTMPTNVLEALRASPVEVRVYGLGERLSDGPLRFRPISEEGFIEDLATCRAVVASAGNQLLGEVLFLGKPVLALPEARQSEQLINCHFLERMGGGEWVAPQLLSGARLGVFLDRAPGLAGRIDRDFARGNERAVAAIEAQLEAVGAGV</sequence>
<dbReference type="RefSeq" id="WP_145067333.1">
    <property type="nucleotide sequence ID" value="NZ_CP036287.1"/>
</dbReference>
<name>A0A518BN44_9BACT</name>
<protein>
    <recommendedName>
        <fullName evidence="3">Teichoic acid biosynthesis protein</fullName>
    </recommendedName>
</protein>
<evidence type="ECO:0000313" key="2">
    <source>
        <dbReference type="Proteomes" id="UP000316921"/>
    </source>
</evidence>
<dbReference type="Gene3D" id="3.40.50.2000">
    <property type="entry name" value="Glycogen Phosphorylase B"/>
    <property type="match status" value="2"/>
</dbReference>
<proteinExistence type="predicted"/>
<organism evidence="1 2">
    <name type="scientific">Engelhardtia mirabilis</name>
    <dbReference type="NCBI Taxonomy" id="2528011"/>
    <lineage>
        <taxon>Bacteria</taxon>
        <taxon>Pseudomonadati</taxon>
        <taxon>Planctomycetota</taxon>
        <taxon>Planctomycetia</taxon>
        <taxon>Planctomycetia incertae sedis</taxon>
        <taxon>Engelhardtia</taxon>
    </lineage>
</organism>
<dbReference type="KEGG" id="pbap:Pla133_34730"/>
<reference evidence="1 2" key="1">
    <citation type="submission" date="2019-02" db="EMBL/GenBank/DDBJ databases">
        <title>Deep-cultivation of Planctomycetes and their phenomic and genomic characterization uncovers novel biology.</title>
        <authorList>
            <person name="Wiegand S."/>
            <person name="Jogler M."/>
            <person name="Boedeker C."/>
            <person name="Pinto D."/>
            <person name="Vollmers J."/>
            <person name="Rivas-Marin E."/>
            <person name="Kohn T."/>
            <person name="Peeters S.H."/>
            <person name="Heuer A."/>
            <person name="Rast P."/>
            <person name="Oberbeckmann S."/>
            <person name="Bunk B."/>
            <person name="Jeske O."/>
            <person name="Meyerdierks A."/>
            <person name="Storesund J.E."/>
            <person name="Kallscheuer N."/>
            <person name="Luecker S."/>
            <person name="Lage O.M."/>
            <person name="Pohl T."/>
            <person name="Merkel B.J."/>
            <person name="Hornburger P."/>
            <person name="Mueller R.-W."/>
            <person name="Bruemmer F."/>
            <person name="Labrenz M."/>
            <person name="Spormann A.M."/>
            <person name="Op den Camp H."/>
            <person name="Overmann J."/>
            <person name="Amann R."/>
            <person name="Jetten M.S.M."/>
            <person name="Mascher T."/>
            <person name="Medema M.H."/>
            <person name="Devos D.P."/>
            <person name="Kaster A.-K."/>
            <person name="Ovreas L."/>
            <person name="Rohde M."/>
            <person name="Galperin M.Y."/>
            <person name="Jogler C."/>
        </authorList>
    </citation>
    <scope>NUCLEOTIDE SEQUENCE [LARGE SCALE GENOMIC DNA]</scope>
    <source>
        <strain evidence="1 2">Pla133</strain>
    </source>
</reference>
<dbReference type="AlphaFoldDB" id="A0A518BN44"/>
<keyword evidence="2" id="KW-1185">Reference proteome</keyword>
<accession>A0A518BN44</accession>
<evidence type="ECO:0008006" key="3">
    <source>
        <dbReference type="Google" id="ProtNLM"/>
    </source>
</evidence>